<evidence type="ECO:0000256" key="2">
    <source>
        <dbReference type="ARBA" id="ARBA00022801"/>
    </source>
</evidence>
<evidence type="ECO:0000256" key="1">
    <source>
        <dbReference type="ARBA" id="ARBA00022723"/>
    </source>
</evidence>
<dbReference type="CDD" id="cd07385">
    <property type="entry name" value="MPP_YkuE_C"/>
    <property type="match status" value="1"/>
</dbReference>
<accession>A0ABP8BJ84</accession>
<dbReference type="SUPFAM" id="SSF56300">
    <property type="entry name" value="Metallo-dependent phosphatases"/>
    <property type="match status" value="1"/>
</dbReference>
<protein>
    <submittedName>
        <fullName evidence="6">Metallophosphoesterase</fullName>
    </submittedName>
</protein>
<evidence type="ECO:0000313" key="6">
    <source>
        <dbReference type="EMBL" id="GAA4208246.1"/>
    </source>
</evidence>
<dbReference type="EMBL" id="BAABAQ010000018">
    <property type="protein sequence ID" value="GAA4208246.1"/>
    <property type="molecule type" value="Genomic_DNA"/>
</dbReference>
<keyword evidence="1" id="KW-0479">Metal-binding</keyword>
<organism evidence="6 7">
    <name type="scientific">Streptosporangium oxazolinicum</name>
    <dbReference type="NCBI Taxonomy" id="909287"/>
    <lineage>
        <taxon>Bacteria</taxon>
        <taxon>Bacillati</taxon>
        <taxon>Actinomycetota</taxon>
        <taxon>Actinomycetes</taxon>
        <taxon>Streptosporangiales</taxon>
        <taxon>Streptosporangiaceae</taxon>
        <taxon>Streptosporangium</taxon>
    </lineage>
</organism>
<feature type="transmembrane region" description="Helical" evidence="4">
    <location>
        <begin position="38"/>
        <end position="57"/>
    </location>
</feature>
<reference evidence="7" key="1">
    <citation type="journal article" date="2019" name="Int. J. Syst. Evol. Microbiol.">
        <title>The Global Catalogue of Microorganisms (GCM) 10K type strain sequencing project: providing services to taxonomists for standard genome sequencing and annotation.</title>
        <authorList>
            <consortium name="The Broad Institute Genomics Platform"/>
            <consortium name="The Broad Institute Genome Sequencing Center for Infectious Disease"/>
            <person name="Wu L."/>
            <person name="Ma J."/>
        </authorList>
    </citation>
    <scope>NUCLEOTIDE SEQUENCE [LARGE SCALE GENOMIC DNA]</scope>
    <source>
        <strain evidence="7">JCM 17388</strain>
    </source>
</reference>
<feature type="region of interest" description="Disordered" evidence="3">
    <location>
        <begin position="162"/>
        <end position="183"/>
    </location>
</feature>
<dbReference type="RefSeq" id="WP_344922881.1">
    <property type="nucleotide sequence ID" value="NZ_BAABAQ010000018.1"/>
</dbReference>
<comment type="caution">
    <text evidence="6">The sequence shown here is derived from an EMBL/GenBank/DDBJ whole genome shotgun (WGS) entry which is preliminary data.</text>
</comment>
<evidence type="ECO:0000259" key="5">
    <source>
        <dbReference type="Pfam" id="PF00149"/>
    </source>
</evidence>
<evidence type="ECO:0000256" key="4">
    <source>
        <dbReference type="SAM" id="Phobius"/>
    </source>
</evidence>
<proteinExistence type="predicted"/>
<dbReference type="Gene3D" id="3.60.21.10">
    <property type="match status" value="1"/>
</dbReference>
<dbReference type="InterPro" id="IPR004843">
    <property type="entry name" value="Calcineurin-like_PHP"/>
</dbReference>
<dbReference type="InterPro" id="IPR029052">
    <property type="entry name" value="Metallo-depent_PP-like"/>
</dbReference>
<keyword evidence="7" id="KW-1185">Reference proteome</keyword>
<dbReference type="PANTHER" id="PTHR31302">
    <property type="entry name" value="TRANSMEMBRANE PROTEIN WITH METALLOPHOSPHOESTERASE DOMAIN-RELATED"/>
    <property type="match status" value="1"/>
</dbReference>
<feature type="transmembrane region" description="Helical" evidence="4">
    <location>
        <begin position="6"/>
        <end position="26"/>
    </location>
</feature>
<name>A0ABP8BJ84_9ACTN</name>
<keyword evidence="4" id="KW-0472">Membrane</keyword>
<dbReference type="InterPro" id="IPR051158">
    <property type="entry name" value="Metallophosphoesterase_sf"/>
</dbReference>
<feature type="domain" description="Calcineurin-like phosphoesterase" evidence="5">
    <location>
        <begin position="238"/>
        <end position="407"/>
    </location>
</feature>
<dbReference type="Proteomes" id="UP001501251">
    <property type="component" value="Unassembled WGS sequence"/>
</dbReference>
<keyword evidence="4" id="KW-0812">Transmembrane</keyword>
<evidence type="ECO:0000313" key="7">
    <source>
        <dbReference type="Proteomes" id="UP001501251"/>
    </source>
</evidence>
<sequence>MAIVGFVSLVICAVTLVHFYLWHRLVRSTTRPGRTRRVLTWVLVGLAVLTPVTLVASRSEWGHFLAWPGFFWIAVMFYLFVFLVVLEIPRGVALMVLRGTERWAGRAVPPGGAAFPESNGVARTERRAALMAAQPVSVVQPDVADRSASETESEIGGVIVVPGAGDARRGGGASGGPDDPAGTRGMSRRLFIARTAAVAAGAGALGTVGFGVRTALGDPVIESVGVVLPRLDPRLSGLRFAVVSDIHLGPLTGTEHARRIVRMINSLEADVVAIVGDLVDGTVAELGPLAGPLKGLESRYGAYFVTGNHEYYTANGPQEWIEELRGLGIRPLGNERVEIAHGGAVLDLAGVNDLGGIVSGDGPDFERALGGDRDRSRSTVLLAHQPVQAVQAAAYGVDLQLSGHTHGGQMVPFNLVIPMQQPVVSGLGEVDGTQVYVTRGAGFWGPPVRVGAPPEITLLEVRHGQP</sequence>
<feature type="transmembrane region" description="Helical" evidence="4">
    <location>
        <begin position="69"/>
        <end position="88"/>
    </location>
</feature>
<dbReference type="Pfam" id="PF00149">
    <property type="entry name" value="Metallophos"/>
    <property type="match status" value="1"/>
</dbReference>
<keyword evidence="4" id="KW-1133">Transmembrane helix</keyword>
<dbReference type="PANTHER" id="PTHR31302:SF31">
    <property type="entry name" value="PHOSPHODIESTERASE YAEI"/>
    <property type="match status" value="1"/>
</dbReference>
<keyword evidence="2" id="KW-0378">Hydrolase</keyword>
<feature type="transmembrane region" description="Helical" evidence="4">
    <location>
        <begin position="191"/>
        <end position="212"/>
    </location>
</feature>
<gene>
    <name evidence="6" type="ORF">GCM10022252_73110</name>
</gene>
<evidence type="ECO:0000256" key="3">
    <source>
        <dbReference type="SAM" id="MobiDB-lite"/>
    </source>
</evidence>